<sequence>MKAQMQKGFTLIELMIVVAIIGILAAIAIPQYQNYIGRSQFSEAHALLSGAKVAVQEKIDQGEAIIGTDLELQLAGTYGDITDPADAAAGATTYSLVYIFDNANPSLNGSRVTYAYDQATGKWTCTTDADAKFVTKCSAS</sequence>
<evidence type="ECO:0000256" key="1">
    <source>
        <dbReference type="ARBA" id="ARBA00005233"/>
    </source>
</evidence>
<dbReference type="InterPro" id="IPR045584">
    <property type="entry name" value="Pilin-like"/>
</dbReference>
<evidence type="ECO:0000256" key="3">
    <source>
        <dbReference type="ARBA" id="ARBA00029638"/>
    </source>
</evidence>
<dbReference type="Pfam" id="PF07963">
    <property type="entry name" value="N_methyl"/>
    <property type="match status" value="1"/>
</dbReference>
<dbReference type="AlphaFoldDB" id="A0A2N8T3S5"/>
<protein>
    <recommendedName>
        <fullName evidence="3">Pilin</fullName>
    </recommendedName>
</protein>
<keyword evidence="2" id="KW-0488">Methylation</keyword>
<proteinExistence type="inferred from homology"/>
<evidence type="ECO:0000256" key="2">
    <source>
        <dbReference type="ARBA" id="ARBA00022481"/>
    </source>
</evidence>
<evidence type="ECO:0000313" key="7">
    <source>
        <dbReference type="Proteomes" id="UP000236023"/>
    </source>
</evidence>
<dbReference type="Proteomes" id="UP000236023">
    <property type="component" value="Unassembled WGS sequence"/>
</dbReference>
<dbReference type="PANTHER" id="PTHR30093">
    <property type="entry name" value="GENERAL SECRETION PATHWAY PROTEIN G"/>
    <property type="match status" value="1"/>
</dbReference>
<feature type="transmembrane region" description="Helical" evidence="5">
    <location>
        <begin position="12"/>
        <end position="32"/>
    </location>
</feature>
<reference evidence="6 7" key="1">
    <citation type="submission" date="2018-01" db="EMBL/GenBank/DDBJ databases">
        <title>Denitrification phenotypes of diverse strains of Pseudomonas stutzeri.</title>
        <authorList>
            <person name="Milligan D.A."/>
            <person name="Bergaust L."/>
            <person name="Bakken L.R."/>
            <person name="Frostegard A."/>
        </authorList>
    </citation>
    <scope>NUCLEOTIDE SEQUENCE [LARGE SCALE GENOMIC DNA]</scope>
    <source>
        <strain evidence="6 7">24a75</strain>
    </source>
</reference>
<evidence type="ECO:0000313" key="6">
    <source>
        <dbReference type="EMBL" id="PNG09373.1"/>
    </source>
</evidence>
<dbReference type="GO" id="GO:0043107">
    <property type="term" value="P:type IV pilus-dependent motility"/>
    <property type="evidence" value="ECO:0007669"/>
    <property type="project" value="TreeGrafter"/>
</dbReference>
<keyword evidence="4" id="KW-0281">Fimbrium</keyword>
<comment type="similarity">
    <text evidence="1 4">Belongs to the N-Me-Phe pilin family.</text>
</comment>
<keyword evidence="5" id="KW-0812">Transmembrane</keyword>
<organism evidence="6 7">
    <name type="scientific">Stutzerimonas stutzeri</name>
    <name type="common">Pseudomonas stutzeri</name>
    <dbReference type="NCBI Taxonomy" id="316"/>
    <lineage>
        <taxon>Bacteria</taxon>
        <taxon>Pseudomonadati</taxon>
        <taxon>Pseudomonadota</taxon>
        <taxon>Gammaproteobacteria</taxon>
        <taxon>Pseudomonadales</taxon>
        <taxon>Pseudomonadaceae</taxon>
        <taxon>Stutzerimonas</taxon>
    </lineage>
</organism>
<dbReference type="InterPro" id="IPR001082">
    <property type="entry name" value="Pilin"/>
</dbReference>
<dbReference type="PROSITE" id="PS00409">
    <property type="entry name" value="PROKAR_NTER_METHYL"/>
    <property type="match status" value="1"/>
</dbReference>
<gene>
    <name evidence="6" type="ORF">CXK94_12640</name>
</gene>
<dbReference type="GO" id="GO:0044096">
    <property type="term" value="C:type IV pilus"/>
    <property type="evidence" value="ECO:0007669"/>
    <property type="project" value="TreeGrafter"/>
</dbReference>
<dbReference type="InterPro" id="IPR012902">
    <property type="entry name" value="N_methyl_site"/>
</dbReference>
<comment type="caution">
    <text evidence="6">The sequence shown here is derived from an EMBL/GenBank/DDBJ whole genome shotgun (WGS) entry which is preliminary data.</text>
</comment>
<dbReference type="EMBL" id="POUT01000006">
    <property type="protein sequence ID" value="PNG09373.1"/>
    <property type="molecule type" value="Genomic_DNA"/>
</dbReference>
<keyword evidence="5" id="KW-0472">Membrane</keyword>
<evidence type="ECO:0000256" key="4">
    <source>
        <dbReference type="RuleBase" id="RU000389"/>
    </source>
</evidence>
<name>A0A2N8T3S5_STUST</name>
<dbReference type="NCBIfam" id="TIGR02532">
    <property type="entry name" value="IV_pilin_GFxxxE"/>
    <property type="match status" value="1"/>
</dbReference>
<dbReference type="GO" id="GO:0007155">
    <property type="term" value="P:cell adhesion"/>
    <property type="evidence" value="ECO:0007669"/>
    <property type="project" value="InterPro"/>
</dbReference>
<accession>A0A2N8T3S5</accession>
<dbReference type="RefSeq" id="WP_102894601.1">
    <property type="nucleotide sequence ID" value="NZ_JAMOHU010000002.1"/>
</dbReference>
<dbReference type="Gene3D" id="3.30.700.10">
    <property type="entry name" value="Glycoprotein, Type 4 Pilin"/>
    <property type="match status" value="1"/>
</dbReference>
<dbReference type="Pfam" id="PF00114">
    <property type="entry name" value="Pilin"/>
    <property type="match status" value="1"/>
</dbReference>
<dbReference type="SUPFAM" id="SSF54523">
    <property type="entry name" value="Pili subunits"/>
    <property type="match status" value="1"/>
</dbReference>
<keyword evidence="5" id="KW-1133">Transmembrane helix</keyword>
<evidence type="ECO:0000256" key="5">
    <source>
        <dbReference type="SAM" id="Phobius"/>
    </source>
</evidence>
<dbReference type="PANTHER" id="PTHR30093:SF34">
    <property type="entry name" value="PREPILIN PEPTIDASE-DEPENDENT PROTEIN D"/>
    <property type="match status" value="1"/>
</dbReference>